<keyword evidence="3" id="KW-1185">Reference proteome</keyword>
<dbReference type="Proteomes" id="UP000800235">
    <property type="component" value="Unassembled WGS sequence"/>
</dbReference>
<dbReference type="InterPro" id="IPR051678">
    <property type="entry name" value="AGP_Transferase"/>
</dbReference>
<protein>
    <recommendedName>
        <fullName evidence="1">Aminoglycoside phosphotransferase domain-containing protein</fullName>
    </recommendedName>
</protein>
<feature type="domain" description="Aminoglycoside phosphotransferase" evidence="1">
    <location>
        <begin position="262"/>
        <end position="510"/>
    </location>
</feature>
<evidence type="ECO:0000313" key="3">
    <source>
        <dbReference type="Proteomes" id="UP000800235"/>
    </source>
</evidence>
<sequence>MNLIHGLKTNLKHDFRNRNIFKRHNKSHSKKDTCGSAGIPDNIPKTRKRDAALLKCKAACNSKPFRDVRKLLFTPVHMSKEAKPIASNPCHRESWRSRCKSHDDGYFSTETPSVDTPPNIPTQWAHSPVASLSTTPSTSSSACYSPDQGPVTSTLVSVSSPPDSIAAIPDDLPVTAASLSLGQLHPTSTFTDSMECPPLEQSTDCKVQPAQTLDTIVEDPYWGKLREIDDNAITRLILRLLSNDTTQDYEVLDQKQGSYHVVYIIESSQGQKVCLKIPASGQPGRWCSDDIELLRSEALTMRLIKRKTQVPIPTVFAFDTTMDNEIRAPFILMSFIAGRPAHELCAEWRLCPGSLVEKQKVLIQSVAKAMADLSRLSFDKIGMLTYPEEGGEPIVGPYNSYRTSEEEDGAFKREWTSYGPFRTSQQYFASRLDATGDLDWLGGSTYADLEGVLKMAEVCVTCIPPSCHTVGSPEVFGLAHSNLDLQNILCKDDGTVVGTIDWEKIHTAPIYLGSGAVPLWLREDWTIDYDWPYGKPLLSPRDLEIGRGYYPTALRTHLDKPHNWLVPEKSVI</sequence>
<gene>
    <name evidence="2" type="ORF">EJ08DRAFT_699270</name>
</gene>
<dbReference type="InterPro" id="IPR002575">
    <property type="entry name" value="Aminoglycoside_PTrfase"/>
</dbReference>
<evidence type="ECO:0000259" key="1">
    <source>
        <dbReference type="Pfam" id="PF01636"/>
    </source>
</evidence>
<evidence type="ECO:0000313" key="2">
    <source>
        <dbReference type="EMBL" id="KAF2428082.1"/>
    </source>
</evidence>
<reference evidence="2" key="1">
    <citation type="journal article" date="2020" name="Stud. Mycol.">
        <title>101 Dothideomycetes genomes: a test case for predicting lifestyles and emergence of pathogens.</title>
        <authorList>
            <person name="Haridas S."/>
            <person name="Albert R."/>
            <person name="Binder M."/>
            <person name="Bloem J."/>
            <person name="Labutti K."/>
            <person name="Salamov A."/>
            <person name="Andreopoulos B."/>
            <person name="Baker S."/>
            <person name="Barry K."/>
            <person name="Bills G."/>
            <person name="Bluhm B."/>
            <person name="Cannon C."/>
            <person name="Castanera R."/>
            <person name="Culley D."/>
            <person name="Daum C."/>
            <person name="Ezra D."/>
            <person name="Gonzalez J."/>
            <person name="Henrissat B."/>
            <person name="Kuo A."/>
            <person name="Liang C."/>
            <person name="Lipzen A."/>
            <person name="Lutzoni F."/>
            <person name="Magnuson J."/>
            <person name="Mondo S."/>
            <person name="Nolan M."/>
            <person name="Ohm R."/>
            <person name="Pangilinan J."/>
            <person name="Park H.-J."/>
            <person name="Ramirez L."/>
            <person name="Alfaro M."/>
            <person name="Sun H."/>
            <person name="Tritt A."/>
            <person name="Yoshinaga Y."/>
            <person name="Zwiers L.-H."/>
            <person name="Turgeon B."/>
            <person name="Goodwin S."/>
            <person name="Spatafora J."/>
            <person name="Crous P."/>
            <person name="Grigoriev I."/>
        </authorList>
    </citation>
    <scope>NUCLEOTIDE SEQUENCE</scope>
    <source>
        <strain evidence="2">CBS 130266</strain>
    </source>
</reference>
<comment type="caution">
    <text evidence="2">The sequence shown here is derived from an EMBL/GenBank/DDBJ whole genome shotgun (WGS) entry which is preliminary data.</text>
</comment>
<dbReference type="AlphaFoldDB" id="A0A9P4NME0"/>
<dbReference type="Pfam" id="PF01636">
    <property type="entry name" value="APH"/>
    <property type="match status" value="1"/>
</dbReference>
<organism evidence="2 3">
    <name type="scientific">Tothia fuscella</name>
    <dbReference type="NCBI Taxonomy" id="1048955"/>
    <lineage>
        <taxon>Eukaryota</taxon>
        <taxon>Fungi</taxon>
        <taxon>Dikarya</taxon>
        <taxon>Ascomycota</taxon>
        <taxon>Pezizomycotina</taxon>
        <taxon>Dothideomycetes</taxon>
        <taxon>Pleosporomycetidae</taxon>
        <taxon>Venturiales</taxon>
        <taxon>Cylindrosympodiaceae</taxon>
        <taxon>Tothia</taxon>
    </lineage>
</organism>
<proteinExistence type="predicted"/>
<name>A0A9P4NME0_9PEZI</name>
<dbReference type="EMBL" id="MU007056">
    <property type="protein sequence ID" value="KAF2428082.1"/>
    <property type="molecule type" value="Genomic_DNA"/>
</dbReference>
<accession>A0A9P4NME0</accession>
<dbReference type="InterPro" id="IPR011009">
    <property type="entry name" value="Kinase-like_dom_sf"/>
</dbReference>
<dbReference type="SUPFAM" id="SSF56112">
    <property type="entry name" value="Protein kinase-like (PK-like)"/>
    <property type="match status" value="1"/>
</dbReference>
<dbReference type="PANTHER" id="PTHR21310">
    <property type="entry name" value="AMINOGLYCOSIDE PHOSPHOTRANSFERASE-RELATED-RELATED"/>
    <property type="match status" value="1"/>
</dbReference>
<dbReference type="OrthoDB" id="10003767at2759"/>
<dbReference type="PANTHER" id="PTHR21310:SF51">
    <property type="entry name" value="AMINOGLYCOSIDE PHOSPHOTRANSFERASE DOMAIN-CONTAINING PROTEIN"/>
    <property type="match status" value="1"/>
</dbReference>